<dbReference type="RefSeq" id="WP_201376587.1">
    <property type="nucleotide sequence ID" value="NZ_BNJG01000005.1"/>
</dbReference>
<dbReference type="Gene3D" id="1.20.1290.10">
    <property type="entry name" value="AhpD-like"/>
    <property type="match status" value="1"/>
</dbReference>
<dbReference type="InterPro" id="IPR029032">
    <property type="entry name" value="AhpD-like"/>
</dbReference>
<protein>
    <recommendedName>
        <fullName evidence="1">Carboxymuconolactone decarboxylase-like domain-containing protein</fullName>
    </recommendedName>
</protein>
<sequence>MRPLGAGILGSHSSLDPREREILIDRTCAHCGCEYEWGVHVAAYGEAVGLDRTQLEERSMELSQRRCGRSANTC</sequence>
<proteinExistence type="predicted"/>
<organism evidence="2 3">
    <name type="scientific">Ktedonobacter robiniae</name>
    <dbReference type="NCBI Taxonomy" id="2778365"/>
    <lineage>
        <taxon>Bacteria</taxon>
        <taxon>Bacillati</taxon>
        <taxon>Chloroflexota</taxon>
        <taxon>Ktedonobacteria</taxon>
        <taxon>Ktedonobacterales</taxon>
        <taxon>Ktedonobacteraceae</taxon>
        <taxon>Ktedonobacter</taxon>
    </lineage>
</organism>
<dbReference type="SUPFAM" id="SSF69118">
    <property type="entry name" value="AhpD-like"/>
    <property type="match status" value="1"/>
</dbReference>
<dbReference type="Proteomes" id="UP000654345">
    <property type="component" value="Unassembled WGS sequence"/>
</dbReference>
<evidence type="ECO:0000313" key="3">
    <source>
        <dbReference type="Proteomes" id="UP000654345"/>
    </source>
</evidence>
<dbReference type="EMBL" id="BNJG01000005">
    <property type="protein sequence ID" value="GHO60482.1"/>
    <property type="molecule type" value="Genomic_DNA"/>
</dbReference>
<dbReference type="Pfam" id="PF02627">
    <property type="entry name" value="CMD"/>
    <property type="match status" value="1"/>
</dbReference>
<gene>
    <name evidence="2" type="ORF">KSB_89570</name>
</gene>
<dbReference type="InterPro" id="IPR003779">
    <property type="entry name" value="CMD-like"/>
</dbReference>
<name>A0ABQ3V6T1_9CHLR</name>
<evidence type="ECO:0000313" key="2">
    <source>
        <dbReference type="EMBL" id="GHO60482.1"/>
    </source>
</evidence>
<accession>A0ABQ3V6T1</accession>
<keyword evidence="3" id="KW-1185">Reference proteome</keyword>
<feature type="domain" description="Carboxymuconolactone decarboxylase-like" evidence="1">
    <location>
        <begin position="5"/>
        <end position="57"/>
    </location>
</feature>
<comment type="caution">
    <text evidence="2">The sequence shown here is derived from an EMBL/GenBank/DDBJ whole genome shotgun (WGS) entry which is preliminary data.</text>
</comment>
<evidence type="ECO:0000259" key="1">
    <source>
        <dbReference type="Pfam" id="PF02627"/>
    </source>
</evidence>
<reference evidence="2 3" key="1">
    <citation type="journal article" date="2021" name="Int. J. Syst. Evol. Microbiol.">
        <title>Reticulibacter mediterranei gen. nov., sp. nov., within the new family Reticulibacteraceae fam. nov., and Ktedonospora formicarum gen. nov., sp. nov., Ktedonobacter robiniae sp. nov., Dictyobacter formicarum sp. nov. and Dictyobacter arantiisoli sp. nov., belonging to the class Ktedonobacteria.</title>
        <authorList>
            <person name="Yabe S."/>
            <person name="Zheng Y."/>
            <person name="Wang C.M."/>
            <person name="Sakai Y."/>
            <person name="Abe K."/>
            <person name="Yokota A."/>
            <person name="Donadio S."/>
            <person name="Cavaletti L."/>
            <person name="Monciardini P."/>
        </authorList>
    </citation>
    <scope>NUCLEOTIDE SEQUENCE [LARGE SCALE GENOMIC DNA]</scope>
    <source>
        <strain evidence="2 3">SOSP1-30</strain>
    </source>
</reference>